<evidence type="ECO:0000256" key="2">
    <source>
        <dbReference type="SAM" id="Phobius"/>
    </source>
</evidence>
<comment type="caution">
    <text evidence="4">The sequence shown here is derived from an EMBL/GenBank/DDBJ whole genome shotgun (WGS) entry which is preliminary data.</text>
</comment>
<evidence type="ECO:0000256" key="1">
    <source>
        <dbReference type="SAM" id="MobiDB-lite"/>
    </source>
</evidence>
<dbReference type="SMART" id="SM00849">
    <property type="entry name" value="Lactamase_B"/>
    <property type="match status" value="1"/>
</dbReference>
<keyword evidence="2" id="KW-1133">Transmembrane helix</keyword>
<feature type="compositionally biased region" description="Acidic residues" evidence="1">
    <location>
        <begin position="106"/>
        <end position="140"/>
    </location>
</feature>
<dbReference type="CDD" id="cd07731">
    <property type="entry name" value="ComA-like_MBL-fold"/>
    <property type="match status" value="1"/>
</dbReference>
<dbReference type="InterPro" id="IPR035681">
    <property type="entry name" value="ComA-like_MBL"/>
</dbReference>
<feature type="domain" description="Metallo-beta-lactamase" evidence="3">
    <location>
        <begin position="198"/>
        <end position="400"/>
    </location>
</feature>
<protein>
    <submittedName>
        <fullName evidence="4">Beta-lactamase</fullName>
    </submittedName>
</protein>
<dbReference type="eggNOG" id="arCOG03009">
    <property type="taxonomic scope" value="Archaea"/>
</dbReference>
<evidence type="ECO:0000259" key="3">
    <source>
        <dbReference type="SMART" id="SM00849"/>
    </source>
</evidence>
<dbReference type="SUPFAM" id="SSF56281">
    <property type="entry name" value="Metallo-hydrolase/oxidoreductase"/>
    <property type="match status" value="1"/>
</dbReference>
<reference evidence="4 5" key="1">
    <citation type="journal article" date="2014" name="PLoS Genet.">
        <title>Phylogenetically driven sequencing of extremely halophilic archaea reveals strategies for static and dynamic osmo-response.</title>
        <authorList>
            <person name="Becker E.A."/>
            <person name="Seitzer P.M."/>
            <person name="Tritt A."/>
            <person name="Larsen D."/>
            <person name="Krusor M."/>
            <person name="Yao A.I."/>
            <person name="Wu D."/>
            <person name="Madern D."/>
            <person name="Eisen J.A."/>
            <person name="Darling A.E."/>
            <person name="Facciotti M.T."/>
        </authorList>
    </citation>
    <scope>NUCLEOTIDE SEQUENCE [LARGE SCALE GENOMIC DNA]</scope>
    <source>
        <strain evidence="4 5">DSM 10524</strain>
    </source>
</reference>
<dbReference type="Gene3D" id="3.60.15.10">
    <property type="entry name" value="Ribonuclease Z/Hydroxyacylglutathione hydrolase-like"/>
    <property type="match status" value="1"/>
</dbReference>
<dbReference type="PATRIC" id="fig|1227497.3.peg.2935"/>
<dbReference type="PANTHER" id="PTHR30619">
    <property type="entry name" value="DNA INTERNALIZATION/COMPETENCE PROTEIN COMEC/REC2"/>
    <property type="match status" value="1"/>
</dbReference>
<dbReference type="STRING" id="1227497.C491_14372"/>
<accession>L9X344</accession>
<keyword evidence="2" id="KW-0812">Transmembrane</keyword>
<keyword evidence="5" id="KW-1185">Reference proteome</keyword>
<sequence length="480" mass="50302">MVTVRSVAQWGLGVLVALFALTALSAIELSPLSILQGVLAALLFLGAAALIVPRTRAEIVGRTDRTLSSSVLAILVVVAVLTGMLVTPLDADDDPPVDANAEDLEAADTDGQADDGTQADETNDADDEVESDDGAADETGSEPGSAQADADDDGTEAEGTDDGSSDDTGAASTDGDPETERTTDVEGELETHHIDVGQADATLLVTPDDETVLIDTGDWRQDGSDVIAYLESQNVDRIDHLVATHAHADHIGGHAAVIEHFETDGDGVGAAYDSGVAHDSATYENYLDAIEEHDVDLFEVEEGDELPIDGIEATVLNPPAGESDDDLHYNSVSVAFEFGEFAYLTTGDAEADAEQRMVEAHGSALEADAYQAGHHGSSTSSTGPFMDAVDPEITVISSGYDSQYGHPHEEVLEEYAERGIETYWTGVHGDIVLTTDGTEVGVETEREFSTDAADLLEERPEEQASIATPQVDTATAGVSG</sequence>
<feature type="compositionally biased region" description="Acidic residues" evidence="1">
    <location>
        <begin position="149"/>
        <end position="165"/>
    </location>
</feature>
<keyword evidence="2" id="KW-0472">Membrane</keyword>
<dbReference type="AlphaFoldDB" id="L9X344"/>
<feature type="transmembrane region" description="Helical" evidence="2">
    <location>
        <begin position="7"/>
        <end position="27"/>
    </location>
</feature>
<evidence type="ECO:0000313" key="4">
    <source>
        <dbReference type="EMBL" id="ELY56140.1"/>
    </source>
</evidence>
<proteinExistence type="predicted"/>
<gene>
    <name evidence="4" type="ORF">C491_14372</name>
</gene>
<name>L9X344_9EURY</name>
<dbReference type="PANTHER" id="PTHR30619:SF1">
    <property type="entry name" value="RECOMBINATION PROTEIN 2"/>
    <property type="match status" value="1"/>
</dbReference>
<dbReference type="EMBL" id="AOIB01000028">
    <property type="protein sequence ID" value="ELY56140.1"/>
    <property type="molecule type" value="Genomic_DNA"/>
</dbReference>
<evidence type="ECO:0000313" key="5">
    <source>
        <dbReference type="Proteomes" id="UP000011688"/>
    </source>
</evidence>
<feature type="transmembrane region" description="Helical" evidence="2">
    <location>
        <begin position="33"/>
        <end position="53"/>
    </location>
</feature>
<feature type="region of interest" description="Disordered" evidence="1">
    <location>
        <begin position="458"/>
        <end position="480"/>
    </location>
</feature>
<feature type="compositionally biased region" description="Polar residues" evidence="1">
    <location>
        <begin position="465"/>
        <end position="480"/>
    </location>
</feature>
<dbReference type="InterPro" id="IPR052159">
    <property type="entry name" value="Competence_DNA_uptake"/>
</dbReference>
<dbReference type="Pfam" id="PF00753">
    <property type="entry name" value="Lactamase_B"/>
    <property type="match status" value="1"/>
</dbReference>
<dbReference type="Proteomes" id="UP000011688">
    <property type="component" value="Unassembled WGS sequence"/>
</dbReference>
<feature type="transmembrane region" description="Helical" evidence="2">
    <location>
        <begin position="65"/>
        <end position="86"/>
    </location>
</feature>
<organism evidence="4 5">
    <name type="scientific">Natronococcus amylolyticus DSM 10524</name>
    <dbReference type="NCBI Taxonomy" id="1227497"/>
    <lineage>
        <taxon>Archaea</taxon>
        <taxon>Methanobacteriati</taxon>
        <taxon>Methanobacteriota</taxon>
        <taxon>Stenosarchaea group</taxon>
        <taxon>Halobacteria</taxon>
        <taxon>Halobacteriales</taxon>
        <taxon>Natrialbaceae</taxon>
        <taxon>Natronococcus</taxon>
    </lineage>
</organism>
<feature type="region of interest" description="Disordered" evidence="1">
    <location>
        <begin position="106"/>
        <end position="186"/>
    </location>
</feature>
<dbReference type="InterPro" id="IPR036866">
    <property type="entry name" value="RibonucZ/Hydroxyglut_hydro"/>
</dbReference>
<dbReference type="InterPro" id="IPR001279">
    <property type="entry name" value="Metallo-B-lactamas"/>
</dbReference>